<evidence type="ECO:0000313" key="3">
    <source>
        <dbReference type="Proteomes" id="UP000216024"/>
    </source>
</evidence>
<dbReference type="InterPro" id="IPR049238">
    <property type="entry name" value="DUF6873"/>
</dbReference>
<dbReference type="Proteomes" id="UP000216024">
    <property type="component" value="Unassembled WGS sequence"/>
</dbReference>
<dbReference type="OrthoDB" id="1753686at2"/>
<feature type="domain" description="DUF6873" evidence="1">
    <location>
        <begin position="6"/>
        <end position="233"/>
    </location>
</feature>
<dbReference type="Pfam" id="PF21778">
    <property type="entry name" value="DUF6873"/>
    <property type="match status" value="1"/>
</dbReference>
<accession>A0A267MKY7</accession>
<sequence length="236" mass="26690">MMKKALIDGRASVEIIKNLEKLNIKAIKTPKCKELYEAISFHVDILSYKVDNTNIIVAPNIYDFIKEELCKNQINPIKGSAFLKSNYPYDIAYNVARVGRYAIHNFEYTDKLILDHLKKENVELINVKQGYSKCSICIVNEKAIITSDQGIANSLKGHDIDVLLINAGHISLKGLDYGFIGGCTANMNNKQLLFTGTLSNHPDEIKILDFLKKYEIEPLFLSKENLIDLGTIFIFD</sequence>
<protein>
    <recommendedName>
        <fullName evidence="1">DUF6873 domain-containing protein</fullName>
    </recommendedName>
</protein>
<comment type="caution">
    <text evidence="2">The sequence shown here is derived from an EMBL/GenBank/DDBJ whole genome shotgun (WGS) entry which is preliminary data.</text>
</comment>
<gene>
    <name evidence="2" type="ORF">CCE28_09485</name>
</gene>
<dbReference type="EMBL" id="NIBG01000007">
    <property type="protein sequence ID" value="PAB59440.1"/>
    <property type="molecule type" value="Genomic_DNA"/>
</dbReference>
<dbReference type="AlphaFoldDB" id="A0A267MKY7"/>
<organism evidence="2 3">
    <name type="scientific">Anaeromicrobium sediminis</name>
    <dbReference type="NCBI Taxonomy" id="1478221"/>
    <lineage>
        <taxon>Bacteria</taxon>
        <taxon>Bacillati</taxon>
        <taxon>Bacillota</taxon>
        <taxon>Clostridia</taxon>
        <taxon>Peptostreptococcales</taxon>
        <taxon>Thermotaleaceae</taxon>
        <taxon>Anaeromicrobium</taxon>
    </lineage>
</organism>
<name>A0A267MKY7_9FIRM</name>
<proteinExistence type="predicted"/>
<reference evidence="2 3" key="1">
    <citation type="submission" date="2017-06" db="EMBL/GenBank/DDBJ databases">
        <title>Draft genome sequence of anaerobic fermentative bacterium Anaeromicrobium sediminis DY2726D isolated from West Pacific Ocean sediments.</title>
        <authorList>
            <person name="Zeng X."/>
        </authorList>
    </citation>
    <scope>NUCLEOTIDE SEQUENCE [LARGE SCALE GENOMIC DNA]</scope>
    <source>
        <strain evidence="2 3">DY2726D</strain>
    </source>
</reference>
<evidence type="ECO:0000259" key="1">
    <source>
        <dbReference type="Pfam" id="PF21778"/>
    </source>
</evidence>
<keyword evidence="3" id="KW-1185">Reference proteome</keyword>
<evidence type="ECO:0000313" key="2">
    <source>
        <dbReference type="EMBL" id="PAB59440.1"/>
    </source>
</evidence>